<dbReference type="PROSITE" id="PS50088">
    <property type="entry name" value="ANK_REPEAT"/>
    <property type="match status" value="11"/>
</dbReference>
<feature type="repeat" description="ANK" evidence="3">
    <location>
        <begin position="796"/>
        <end position="828"/>
    </location>
</feature>
<protein>
    <submittedName>
        <fullName evidence="6">Ankyrin-R-like protein</fullName>
    </submittedName>
</protein>
<dbReference type="Proteomes" id="UP001338125">
    <property type="component" value="Unassembled WGS sequence"/>
</dbReference>
<feature type="repeat" description="ANK" evidence="3">
    <location>
        <begin position="1032"/>
        <end position="1065"/>
    </location>
</feature>
<feature type="repeat" description="ANK" evidence="3">
    <location>
        <begin position="762"/>
        <end position="784"/>
    </location>
</feature>
<dbReference type="EMBL" id="JAVFKD010000014">
    <property type="protein sequence ID" value="KAK5990811.1"/>
    <property type="molecule type" value="Genomic_DNA"/>
</dbReference>
<evidence type="ECO:0000256" key="4">
    <source>
        <dbReference type="SAM" id="MobiDB-lite"/>
    </source>
</evidence>
<dbReference type="Gene3D" id="1.25.40.20">
    <property type="entry name" value="Ankyrin repeat-containing domain"/>
    <property type="match status" value="5"/>
</dbReference>
<feature type="repeat" description="ANK" evidence="3">
    <location>
        <begin position="1168"/>
        <end position="1190"/>
    </location>
</feature>
<organism evidence="6 7">
    <name type="scientific">Cladobotryum mycophilum</name>
    <dbReference type="NCBI Taxonomy" id="491253"/>
    <lineage>
        <taxon>Eukaryota</taxon>
        <taxon>Fungi</taxon>
        <taxon>Dikarya</taxon>
        <taxon>Ascomycota</taxon>
        <taxon>Pezizomycotina</taxon>
        <taxon>Sordariomycetes</taxon>
        <taxon>Hypocreomycetidae</taxon>
        <taxon>Hypocreales</taxon>
        <taxon>Hypocreaceae</taxon>
        <taxon>Cladobotryum</taxon>
    </lineage>
</organism>
<evidence type="ECO:0000256" key="1">
    <source>
        <dbReference type="ARBA" id="ARBA00022737"/>
    </source>
</evidence>
<evidence type="ECO:0000313" key="7">
    <source>
        <dbReference type="Proteomes" id="UP001338125"/>
    </source>
</evidence>
<keyword evidence="1" id="KW-0677">Repeat</keyword>
<accession>A0ABR0SG59</accession>
<feature type="region of interest" description="Disordered" evidence="4">
    <location>
        <begin position="1270"/>
        <end position="1330"/>
    </location>
</feature>
<comment type="caution">
    <text evidence="6">The sequence shown here is derived from an EMBL/GenBank/DDBJ whole genome shotgun (WGS) entry which is preliminary data.</text>
</comment>
<feature type="compositionally biased region" description="Basic and acidic residues" evidence="4">
    <location>
        <begin position="1270"/>
        <end position="1281"/>
    </location>
</feature>
<reference evidence="6 7" key="1">
    <citation type="submission" date="2024-01" db="EMBL/GenBank/DDBJ databases">
        <title>Complete genome of Cladobotryum mycophilum ATHUM6906.</title>
        <authorList>
            <person name="Christinaki A.C."/>
            <person name="Myridakis A.I."/>
            <person name="Kouvelis V.N."/>
        </authorList>
    </citation>
    <scope>NUCLEOTIDE SEQUENCE [LARGE SCALE GENOMIC DNA]</scope>
    <source>
        <strain evidence="6 7">ATHUM6906</strain>
    </source>
</reference>
<feature type="repeat" description="ANK" evidence="3">
    <location>
        <begin position="1202"/>
        <end position="1226"/>
    </location>
</feature>
<name>A0ABR0SG59_9HYPO</name>
<dbReference type="Pfam" id="PF00023">
    <property type="entry name" value="Ank"/>
    <property type="match status" value="5"/>
</dbReference>
<feature type="repeat" description="ANK" evidence="3">
    <location>
        <begin position="829"/>
        <end position="850"/>
    </location>
</feature>
<evidence type="ECO:0000259" key="5">
    <source>
        <dbReference type="Pfam" id="PF24883"/>
    </source>
</evidence>
<dbReference type="Pfam" id="PF12796">
    <property type="entry name" value="Ank_2"/>
    <property type="match status" value="4"/>
</dbReference>
<gene>
    <name evidence="6" type="ORF">PT974_09084</name>
</gene>
<dbReference type="Gene3D" id="3.40.50.300">
    <property type="entry name" value="P-loop containing nucleotide triphosphate hydrolases"/>
    <property type="match status" value="1"/>
</dbReference>
<dbReference type="PANTHER" id="PTHR24171">
    <property type="entry name" value="ANKYRIN REPEAT DOMAIN-CONTAINING PROTEIN 39-RELATED"/>
    <property type="match status" value="1"/>
</dbReference>
<dbReference type="PROSITE" id="PS50297">
    <property type="entry name" value="ANK_REP_REGION"/>
    <property type="match status" value="10"/>
</dbReference>
<dbReference type="InterPro" id="IPR002110">
    <property type="entry name" value="Ankyrin_rpt"/>
</dbReference>
<evidence type="ECO:0000313" key="6">
    <source>
        <dbReference type="EMBL" id="KAK5990811.1"/>
    </source>
</evidence>
<feature type="repeat" description="ANK" evidence="3">
    <location>
        <begin position="1134"/>
        <end position="1167"/>
    </location>
</feature>
<feature type="compositionally biased region" description="Basic and acidic residues" evidence="4">
    <location>
        <begin position="1317"/>
        <end position="1330"/>
    </location>
</feature>
<dbReference type="InterPro" id="IPR056884">
    <property type="entry name" value="NPHP3-like_N"/>
</dbReference>
<feature type="repeat" description="ANK" evidence="3">
    <location>
        <begin position="930"/>
        <end position="963"/>
    </location>
</feature>
<dbReference type="Pfam" id="PF24883">
    <property type="entry name" value="NPHP3_N"/>
    <property type="match status" value="1"/>
</dbReference>
<dbReference type="InterPro" id="IPR027417">
    <property type="entry name" value="P-loop_NTPase"/>
</dbReference>
<dbReference type="SMART" id="SM00248">
    <property type="entry name" value="ANK"/>
    <property type="match status" value="17"/>
</dbReference>
<feature type="repeat" description="ANK" evidence="3">
    <location>
        <begin position="671"/>
        <end position="695"/>
    </location>
</feature>
<proteinExistence type="predicted"/>
<evidence type="ECO:0000256" key="3">
    <source>
        <dbReference type="PROSITE-ProRule" id="PRU00023"/>
    </source>
</evidence>
<evidence type="ECO:0000256" key="2">
    <source>
        <dbReference type="ARBA" id="ARBA00023043"/>
    </source>
</evidence>
<keyword evidence="2 3" id="KW-0040">ANK repeat</keyword>
<dbReference type="InterPro" id="IPR036770">
    <property type="entry name" value="Ankyrin_rpt-contain_sf"/>
</dbReference>
<feature type="repeat" description="ANK" evidence="3">
    <location>
        <begin position="964"/>
        <end position="988"/>
    </location>
</feature>
<sequence>MAHSQNAISNTFGDNGQIIQGDLVNNNGGLFVSDGASFNFSLASFISAQPYSNPRDGCLQSLAFLAMYDRSNDIDVAAEGTCEWLPAHDTFKKWKSYHHSILWIEGLPGSGKSTLLRYIVDHAKTHLNLEENDITLKFFFHGRGGELQKNISGFFRSILHQILCKIPTVLPDLVASFEDRVKKLGKPGDGWHWHETELQGFFRSSLIKLLEHHNIWLFVDALDESGRKSAISLIEEFELLLGEVSSSHLSLHICFTCRPYPILNFNSELRLCLDKENREDIVTYVRAQFPYSSPLAKSEIPSMIKERANGIFMWARIAVNKAKQLHDEGETPGRIKDKINSLPEELNDLYGEIVQSMDDPQTSLRLIEWVCFAMRPLSLKELRWAMAVRDDGSCKSLEECKNGDLIDNDESMERQIKVLSRGLVEVVLSSNKRIAQFIHQSVKDFFVGYGLITLNGKEGFPLKAIAEIAHRRLSKSCIRYIAIEEFAQFSRLNKDEWRRTQRKRLRSFPLLKYATRFWVKHAAKSEESGESQDDILQLFSWPSDALLQLWIQIYRTLSPHSSYSLTLRSNMVHIVSLYGLAGSLRSLLQRDKLSKTMIDARDGLRRTPLWLAARNGHLTVAKQLLDTGKVDINARDLSGYWGIRIAENSKPASIKITLLLYMIHYLGDGIWDQTPLSIAAKNGHEHIVKLLLDGGGAHINAKDQVGQTPLSIAAKNGEAAVVQSLIDSGKVAVAQNMSHLFMNFEELLSSVDKVDVNTRCQNGKTPLSYAAEEGHMAIIRMLLQAAKVNIDTAAQSGRTPLSYAAENGHEEIVSLLLKNEVNVNAKTWSGRTPLSYAAEKGHAGVIRLLLGADKVDADAKTWSGHTPLSYAAYGGSDIISLLLDKGSVNANIKLKTGLTLLSYASIHGRGDIVEKLLATGKVNVNAKCKHGLTSLSYASRHGHGDIVEKLLAINKIDVNAGDRFGSTPLSYAVEKGYENIVEKLLATGKIDVNIRDWAGCTPFLYAVKKGYENIVEKLLATGKIDVDVRDQAGRTPFSYATEEGHENIVEKLLATGKIDVSVRDRNGRTPFSYAVGGDYSAVTKMLFETTKVDLGEKAENGQSLLSFAVTGNNIDAINLLLSADKVDVDARDKNGQTPLLLATKTKRTSLIEALLRLGGANINMIDNEGRTPLSVAAERGCVPVMQLLLQSDKLEVDMRDRKGRTPLSFAAGEAHVDAIKLLLESGKADIGAKDNKGRSPLWWARNGARTWARKWARKLARKWDSDLDSESDREWGVEGARRRAKTKQRQAAVEMLSRWARNPGFLSDPEPSSDAQSHSDTDGDKTDWSD</sequence>
<feature type="repeat" description="ANK" evidence="3">
    <location>
        <begin position="705"/>
        <end position="737"/>
    </location>
</feature>
<dbReference type="SUPFAM" id="SSF52540">
    <property type="entry name" value="P-loop containing nucleoside triphosphate hydrolases"/>
    <property type="match status" value="1"/>
</dbReference>
<keyword evidence="7" id="KW-1185">Reference proteome</keyword>
<feature type="domain" description="Nephrocystin 3-like N-terminal" evidence="5">
    <location>
        <begin position="80"/>
        <end position="258"/>
    </location>
</feature>
<dbReference type="SUPFAM" id="SSF48403">
    <property type="entry name" value="Ankyrin repeat"/>
    <property type="match status" value="2"/>
</dbReference>